<comment type="caution">
    <text evidence="7">The sequence shown here is derived from an EMBL/GenBank/DDBJ whole genome shotgun (WGS) entry which is preliminary data.</text>
</comment>
<dbReference type="SUPFAM" id="SSF52540">
    <property type="entry name" value="P-loop containing nucleoside triphosphate hydrolases"/>
    <property type="match status" value="1"/>
</dbReference>
<dbReference type="EMBL" id="SHKL01000001">
    <property type="protein sequence ID" value="RZT83723.1"/>
    <property type="molecule type" value="Genomic_DNA"/>
</dbReference>
<gene>
    <name evidence="7" type="ORF">EV383_0541</name>
</gene>
<evidence type="ECO:0000259" key="6">
    <source>
        <dbReference type="Pfam" id="PF13476"/>
    </source>
</evidence>
<sequence>MGTQFRIDRIRLETSRGDVSYDFAGPLTVFTGPVGTGKSTLLELIKFGLGGKALLSPVAQQNVSGVELSVTLESERFSLARKLPSGDSVQVHDLLTLDYVGSYSTDVSKRETSISSFIMKYLGLPTDVRASSQRRSATSTPSPITFNDVYNQLYVDQPEIDRSIAHHSEPYREPKRRTTFELLFGLTDPELLRLREQAQLANQELRSAVHDEERISEFLANARMGTAEETEREERDLRQSLRDHQAILARLRAEVDPEDMETDLARDLLISRRARLDEANEHLRHINESIESRESLLAGLRQDAKRLNRLRDATSRLADIEFVVCPRCSQSLRNREVPPGACPVCVQDDLPSTSSPDNVGNNPDSYELRQLESQTNETLHLLESARTERAEVEEQVRALALRVDKLSREVDERTRELISPRLQAFADASSEIARAETRLAALNEAFRVWDSFRDVEARTSQAEENRLAIEANIARLVETLAQRRDTFLAELSDDYQRMVLALGIPSVREAWINDRNYLPVVDGKPFDSISTGGIRTALIVAYWVTLLATTLRETEVSHPSFLILDSPRKSIGAGEELAVNLYRQLDTIAEVYRDTAQIIVADNNISGDRAPRWQEFSFDYDNPSIPTISHPGPASVETLESIVAREEKDRRDR</sequence>
<feature type="coiled-coil region" evidence="4">
    <location>
        <begin position="191"/>
        <end position="254"/>
    </location>
</feature>
<dbReference type="GO" id="GO:0016887">
    <property type="term" value="F:ATP hydrolysis activity"/>
    <property type="evidence" value="ECO:0007669"/>
    <property type="project" value="InterPro"/>
</dbReference>
<feature type="domain" description="Rad50/SbcC-type AAA" evidence="6">
    <location>
        <begin position="18"/>
        <end position="293"/>
    </location>
</feature>
<dbReference type="RefSeq" id="WP_130288436.1">
    <property type="nucleotide sequence ID" value="NZ_SHKL01000001.1"/>
</dbReference>
<organism evidence="7 8">
    <name type="scientific">Pseudonocardia sediminis</name>
    <dbReference type="NCBI Taxonomy" id="1397368"/>
    <lineage>
        <taxon>Bacteria</taxon>
        <taxon>Bacillati</taxon>
        <taxon>Actinomycetota</taxon>
        <taxon>Actinomycetes</taxon>
        <taxon>Pseudonocardiales</taxon>
        <taxon>Pseudonocardiaceae</taxon>
        <taxon>Pseudonocardia</taxon>
    </lineage>
</organism>
<dbReference type="Pfam" id="PF13476">
    <property type="entry name" value="AAA_23"/>
    <property type="match status" value="1"/>
</dbReference>
<evidence type="ECO:0000256" key="5">
    <source>
        <dbReference type="SAM" id="MobiDB-lite"/>
    </source>
</evidence>
<feature type="region of interest" description="Disordered" evidence="5">
    <location>
        <begin position="624"/>
        <end position="653"/>
    </location>
</feature>
<feature type="compositionally biased region" description="Basic and acidic residues" evidence="5">
    <location>
        <begin position="643"/>
        <end position="653"/>
    </location>
</feature>
<dbReference type="InterPro" id="IPR027417">
    <property type="entry name" value="P-loop_NTPase"/>
</dbReference>
<comment type="similarity">
    <text evidence="1">Belongs to the SMC family. SbcC subfamily.</text>
</comment>
<comment type="subunit">
    <text evidence="2">Heterodimer of SbcC and SbcD.</text>
</comment>
<name>A0A4Q7UUL2_PSEST</name>
<keyword evidence="8" id="KW-1185">Reference proteome</keyword>
<feature type="coiled-coil region" evidence="4">
    <location>
        <begin position="368"/>
        <end position="445"/>
    </location>
</feature>
<evidence type="ECO:0000256" key="1">
    <source>
        <dbReference type="ARBA" id="ARBA00006930"/>
    </source>
</evidence>
<dbReference type="InterPro" id="IPR038729">
    <property type="entry name" value="Rad50/SbcC_AAA"/>
</dbReference>
<dbReference type="Gene3D" id="3.40.50.300">
    <property type="entry name" value="P-loop containing nucleotide triphosphate hydrolases"/>
    <property type="match status" value="1"/>
</dbReference>
<accession>A0A4Q7UUL2</accession>
<evidence type="ECO:0000256" key="2">
    <source>
        <dbReference type="ARBA" id="ARBA00011322"/>
    </source>
</evidence>
<keyword evidence="4" id="KW-0175">Coiled coil</keyword>
<dbReference type="AlphaFoldDB" id="A0A4Q7UUL2"/>
<proteinExistence type="inferred from homology"/>
<dbReference type="PANTHER" id="PTHR32114:SF2">
    <property type="entry name" value="ABC TRANSPORTER ABCH.3"/>
    <property type="match status" value="1"/>
</dbReference>
<dbReference type="Proteomes" id="UP000291591">
    <property type="component" value="Unassembled WGS sequence"/>
</dbReference>
<dbReference type="OrthoDB" id="580980at2"/>
<reference evidence="7 8" key="1">
    <citation type="submission" date="2019-02" db="EMBL/GenBank/DDBJ databases">
        <title>Sequencing the genomes of 1000 actinobacteria strains.</title>
        <authorList>
            <person name="Klenk H.-P."/>
        </authorList>
    </citation>
    <scope>NUCLEOTIDE SEQUENCE [LARGE SCALE GENOMIC DNA]</scope>
    <source>
        <strain evidence="7 8">DSM 45779</strain>
    </source>
</reference>
<dbReference type="PANTHER" id="PTHR32114">
    <property type="entry name" value="ABC TRANSPORTER ABCH.3"/>
    <property type="match status" value="1"/>
</dbReference>
<dbReference type="GO" id="GO:0006302">
    <property type="term" value="P:double-strand break repair"/>
    <property type="evidence" value="ECO:0007669"/>
    <property type="project" value="InterPro"/>
</dbReference>
<protein>
    <recommendedName>
        <fullName evidence="3">Nuclease SbcCD subunit C</fullName>
    </recommendedName>
</protein>
<evidence type="ECO:0000256" key="4">
    <source>
        <dbReference type="SAM" id="Coils"/>
    </source>
</evidence>
<evidence type="ECO:0000313" key="8">
    <source>
        <dbReference type="Proteomes" id="UP000291591"/>
    </source>
</evidence>
<evidence type="ECO:0000256" key="3">
    <source>
        <dbReference type="ARBA" id="ARBA00013368"/>
    </source>
</evidence>
<evidence type="ECO:0000313" key="7">
    <source>
        <dbReference type="EMBL" id="RZT83723.1"/>
    </source>
</evidence>